<protein>
    <recommendedName>
        <fullName evidence="2">HTH luxR-type domain-containing protein</fullName>
    </recommendedName>
</protein>
<dbReference type="GO" id="GO:0006355">
    <property type="term" value="P:regulation of DNA-templated transcription"/>
    <property type="evidence" value="ECO:0007669"/>
    <property type="project" value="InterPro"/>
</dbReference>
<accession>A0A7K0C7M5</accession>
<dbReference type="Proteomes" id="UP000487268">
    <property type="component" value="Unassembled WGS sequence"/>
</dbReference>
<dbReference type="InterPro" id="IPR036388">
    <property type="entry name" value="WH-like_DNA-bd_sf"/>
</dbReference>
<gene>
    <name evidence="3" type="ORF">ACRB68_75440</name>
</gene>
<dbReference type="PROSITE" id="PS00622">
    <property type="entry name" value="HTH_LUXR_1"/>
    <property type="match status" value="1"/>
</dbReference>
<comment type="caution">
    <text evidence="3">The sequence shown here is derived from an EMBL/GenBank/DDBJ whole genome shotgun (WGS) entry which is preliminary data.</text>
</comment>
<dbReference type="GO" id="GO:0003677">
    <property type="term" value="F:DNA binding"/>
    <property type="evidence" value="ECO:0007669"/>
    <property type="project" value="InterPro"/>
</dbReference>
<reference evidence="3 4" key="1">
    <citation type="submission" date="2019-10" db="EMBL/GenBank/DDBJ databases">
        <title>Actinomadura rubteroloni sp. nov. and Actinomadura macrotermitis sp. nov., isolated from the gut of fungus growing-termite Macrotermes natalensis.</title>
        <authorList>
            <person name="Benndorf R."/>
            <person name="Martin K."/>
            <person name="Kuefner M."/>
            <person name="De Beer W."/>
            <person name="Kaster A.-K."/>
            <person name="Vollmers J."/>
            <person name="Poulsen M."/>
            <person name="Beemelmanns C."/>
        </authorList>
    </citation>
    <scope>NUCLEOTIDE SEQUENCE [LARGE SCALE GENOMIC DNA]</scope>
    <source>
        <strain evidence="3 4">RB68</strain>
    </source>
</reference>
<evidence type="ECO:0000256" key="1">
    <source>
        <dbReference type="SAM" id="MobiDB-lite"/>
    </source>
</evidence>
<organism evidence="3 4">
    <name type="scientific">Actinomadura macrotermitis</name>
    <dbReference type="NCBI Taxonomy" id="2585200"/>
    <lineage>
        <taxon>Bacteria</taxon>
        <taxon>Bacillati</taxon>
        <taxon>Actinomycetota</taxon>
        <taxon>Actinomycetes</taxon>
        <taxon>Streptosporangiales</taxon>
        <taxon>Thermomonosporaceae</taxon>
        <taxon>Actinomadura</taxon>
    </lineage>
</organism>
<name>A0A7K0C7M5_9ACTN</name>
<dbReference type="EMBL" id="WEGH01000006">
    <property type="protein sequence ID" value="MQY09418.1"/>
    <property type="molecule type" value="Genomic_DNA"/>
</dbReference>
<dbReference type="AlphaFoldDB" id="A0A7K0C7M5"/>
<evidence type="ECO:0000313" key="4">
    <source>
        <dbReference type="Proteomes" id="UP000487268"/>
    </source>
</evidence>
<dbReference type="OrthoDB" id="4309410at2"/>
<dbReference type="RefSeq" id="WP_153541323.1">
    <property type="nucleotide sequence ID" value="NZ_WEGH01000006.1"/>
</dbReference>
<dbReference type="Pfam" id="PF00196">
    <property type="entry name" value="GerE"/>
    <property type="match status" value="1"/>
</dbReference>
<dbReference type="Gene3D" id="1.10.10.10">
    <property type="entry name" value="Winged helix-like DNA-binding domain superfamily/Winged helix DNA-binding domain"/>
    <property type="match status" value="1"/>
</dbReference>
<feature type="domain" description="HTH luxR-type" evidence="2">
    <location>
        <begin position="59"/>
        <end position="86"/>
    </location>
</feature>
<keyword evidence="4" id="KW-1185">Reference proteome</keyword>
<sequence>MGRGHGPLPAQPHDGSHTVAEANSYVQAGPSGFRAGGGRSWRTGSRWQPDGIPPRPVAGITTRSIARHLDICDKTVRNHIHAVFGKLDVHSRTEAALVAVQNRPLRP</sequence>
<dbReference type="CDD" id="cd06170">
    <property type="entry name" value="LuxR_C_like"/>
    <property type="match status" value="1"/>
</dbReference>
<dbReference type="InterPro" id="IPR000792">
    <property type="entry name" value="Tscrpt_reg_LuxR_C"/>
</dbReference>
<feature type="region of interest" description="Disordered" evidence="1">
    <location>
        <begin position="1"/>
        <end position="57"/>
    </location>
</feature>
<dbReference type="InterPro" id="IPR016032">
    <property type="entry name" value="Sig_transdc_resp-reg_C-effctor"/>
</dbReference>
<evidence type="ECO:0000259" key="2">
    <source>
        <dbReference type="PROSITE" id="PS00622"/>
    </source>
</evidence>
<dbReference type="SUPFAM" id="SSF46894">
    <property type="entry name" value="C-terminal effector domain of the bipartite response regulators"/>
    <property type="match status" value="1"/>
</dbReference>
<evidence type="ECO:0000313" key="3">
    <source>
        <dbReference type="EMBL" id="MQY09418.1"/>
    </source>
</evidence>
<proteinExistence type="predicted"/>
<dbReference type="SMART" id="SM00421">
    <property type="entry name" value="HTH_LUXR"/>
    <property type="match status" value="1"/>
</dbReference>